<evidence type="ECO:0000256" key="1">
    <source>
        <dbReference type="ARBA" id="ARBA00004496"/>
    </source>
</evidence>
<gene>
    <name evidence="9" type="ORF">RIMI_LOCUS2355557</name>
</gene>
<dbReference type="InterPro" id="IPR025903">
    <property type="entry name" value="Phostensin/Taperin_N_dom"/>
</dbReference>
<feature type="region of interest" description="Disordered" evidence="6">
    <location>
        <begin position="286"/>
        <end position="323"/>
    </location>
</feature>
<feature type="region of interest" description="Disordered" evidence="6">
    <location>
        <begin position="430"/>
        <end position="459"/>
    </location>
</feature>
<evidence type="ECO:0000256" key="6">
    <source>
        <dbReference type="SAM" id="MobiDB-lite"/>
    </source>
</evidence>
<evidence type="ECO:0000256" key="4">
    <source>
        <dbReference type="ARBA" id="ARBA00023203"/>
    </source>
</evidence>
<comment type="subcellular location">
    <subcellularLocation>
        <location evidence="1">Cytoplasm</location>
    </subcellularLocation>
</comment>
<reference evidence="9" key="1">
    <citation type="submission" date="2023-07" db="EMBL/GenBank/DDBJ databases">
        <authorList>
            <person name="Stuckert A."/>
        </authorList>
    </citation>
    <scope>NUCLEOTIDE SEQUENCE</scope>
</reference>
<feature type="domain" description="Phostensin/Taperin PP1-binding" evidence="7">
    <location>
        <begin position="336"/>
        <end position="434"/>
    </location>
</feature>
<feature type="coiled-coil region" evidence="5">
    <location>
        <begin position="8"/>
        <end position="36"/>
    </location>
</feature>
<evidence type="ECO:0000259" key="7">
    <source>
        <dbReference type="Pfam" id="PF13914"/>
    </source>
</evidence>
<evidence type="ECO:0000256" key="5">
    <source>
        <dbReference type="SAM" id="Coils"/>
    </source>
</evidence>
<keyword evidence="4" id="KW-0009">Actin-binding</keyword>
<feature type="compositionally biased region" description="Basic and acidic residues" evidence="6">
    <location>
        <begin position="125"/>
        <end position="138"/>
    </location>
</feature>
<evidence type="ECO:0008006" key="11">
    <source>
        <dbReference type="Google" id="ProtNLM"/>
    </source>
</evidence>
<dbReference type="Proteomes" id="UP001176940">
    <property type="component" value="Unassembled WGS sequence"/>
</dbReference>
<feature type="region of interest" description="Disordered" evidence="6">
    <location>
        <begin position="48"/>
        <end position="152"/>
    </location>
</feature>
<protein>
    <recommendedName>
        <fullName evidence="11">Phostensin</fullName>
    </recommendedName>
</protein>
<keyword evidence="3" id="KW-0597">Phosphoprotein</keyword>
<dbReference type="InterPro" id="IPR026671">
    <property type="entry name" value="PPP1R18/Tprn"/>
</dbReference>
<evidence type="ECO:0000256" key="2">
    <source>
        <dbReference type="ARBA" id="ARBA00022490"/>
    </source>
</evidence>
<name>A0ABN9KXE0_9NEOB</name>
<keyword evidence="5" id="KW-0175">Coiled coil</keyword>
<dbReference type="PANTHER" id="PTHR21685">
    <property type="entry name" value="TON-B BOX DOMAIN"/>
    <property type="match status" value="1"/>
</dbReference>
<evidence type="ECO:0000313" key="9">
    <source>
        <dbReference type="EMBL" id="CAJ0924799.1"/>
    </source>
</evidence>
<proteinExistence type="predicted"/>
<evidence type="ECO:0000313" key="10">
    <source>
        <dbReference type="Proteomes" id="UP001176940"/>
    </source>
</evidence>
<evidence type="ECO:0000259" key="8">
    <source>
        <dbReference type="Pfam" id="PF13916"/>
    </source>
</evidence>
<accession>A0ABN9KXE0</accession>
<dbReference type="PANTHER" id="PTHR21685:SF0">
    <property type="entry name" value="PHOSTENSIN"/>
    <property type="match status" value="1"/>
</dbReference>
<dbReference type="Pfam" id="PF13916">
    <property type="entry name" value="Phostensin_N"/>
    <property type="match status" value="1"/>
</dbReference>
<organism evidence="9 10">
    <name type="scientific">Ranitomeya imitator</name>
    <name type="common">mimic poison frog</name>
    <dbReference type="NCBI Taxonomy" id="111125"/>
    <lineage>
        <taxon>Eukaryota</taxon>
        <taxon>Metazoa</taxon>
        <taxon>Chordata</taxon>
        <taxon>Craniata</taxon>
        <taxon>Vertebrata</taxon>
        <taxon>Euteleostomi</taxon>
        <taxon>Amphibia</taxon>
        <taxon>Batrachia</taxon>
        <taxon>Anura</taxon>
        <taxon>Neobatrachia</taxon>
        <taxon>Hyloidea</taxon>
        <taxon>Dendrobatidae</taxon>
        <taxon>Dendrobatinae</taxon>
        <taxon>Ranitomeya</taxon>
    </lineage>
</organism>
<dbReference type="EMBL" id="CAUEEQ010003280">
    <property type="protein sequence ID" value="CAJ0924799.1"/>
    <property type="molecule type" value="Genomic_DNA"/>
</dbReference>
<keyword evidence="10" id="KW-1185">Reference proteome</keyword>
<dbReference type="Pfam" id="PF13914">
    <property type="entry name" value="Phostensin"/>
    <property type="match status" value="1"/>
</dbReference>
<sequence>MMEVPDWKVHLIERKRKEEEEMKRREREEEERLAKMPPWKREIILRRKAKAEASMPESKIETDGEERDEKVGGFVDEEIRESRVLRENIGPVQKNPFIQQEKQRRIPEYSCTRPKSTTEQTVRFPKVDDLPNEVKEQDAPLEENQPPSIDVKGRVSRLLSRFGGSRTEEDSSDACLQRINGEGEGATKTVLPTAPVMAEPETQASSIANPAPPSPSCLLAVTGSQTLTQETTLSPYVTPSSSCIDSEPSELSACVAPTIMSGFTTKQSMTEEVRPFPFQLRPASPARQLKQTTQVSPVLSRPETVKVNSAKTEEDETGLSPSKVTRNFQGIKRVTGESQAVQTRKGNTITVNPRKAVICENGYAVTETKSPTTKPESGKKRYPTAEEIKVIGGYLALSKSCLAKHSRDKKKMNISFPDADLESTFEYPSESSMLAEYGPSDEPEVPVAPFAQPEDDEEEESALLGGILRRKALIVDESCKR</sequence>
<dbReference type="InterPro" id="IPR025907">
    <property type="entry name" value="Phostensin/Taperin_PP1-bd_dom"/>
</dbReference>
<evidence type="ECO:0000256" key="3">
    <source>
        <dbReference type="ARBA" id="ARBA00022553"/>
    </source>
</evidence>
<feature type="domain" description="Phostensin/Taperin N-terminal" evidence="8">
    <location>
        <begin position="29"/>
        <end position="106"/>
    </location>
</feature>
<comment type="caution">
    <text evidence="9">The sequence shown here is derived from an EMBL/GenBank/DDBJ whole genome shotgun (WGS) entry which is preliminary data.</text>
</comment>
<feature type="compositionally biased region" description="Basic and acidic residues" evidence="6">
    <location>
        <begin position="58"/>
        <end position="71"/>
    </location>
</feature>
<keyword evidence="2" id="KW-0963">Cytoplasm</keyword>